<sequence length="30" mass="3426">MGYQSKETSSLVGEFMILDLKNDLLFFSVL</sequence>
<dbReference type="EMBL" id="FP476056">
    <property type="protein sequence ID" value="CAZ97799.1"/>
    <property type="molecule type" value="Genomic_DNA"/>
</dbReference>
<gene>
    <name evidence="1" type="ordered locus">zobellia_3661</name>
</gene>
<reference evidence="2" key="1">
    <citation type="submission" date="2009-07" db="EMBL/GenBank/DDBJ databases">
        <title>Complete genome sequence of Zobellia galactanivorans Dsij.</title>
        <authorList>
            <consortium name="Genoscope - CEA"/>
        </authorList>
    </citation>
    <scope>NUCLEOTIDE SEQUENCE [LARGE SCALE GENOMIC DNA]</scope>
    <source>
        <strain evidence="2">DSM 12802 / CCUG 47099 / CIP 106680 / NCIMB 13871 / Dsij</strain>
    </source>
</reference>
<dbReference type="Proteomes" id="UP000008898">
    <property type="component" value="Chromosome"/>
</dbReference>
<name>G0L1P6_ZOBGA</name>
<organism evidence="1 2">
    <name type="scientific">Zobellia galactanivorans (strain DSM 12802 / CCUG 47099 / CIP 106680 / NCIMB 13871 / Dsij)</name>
    <dbReference type="NCBI Taxonomy" id="63186"/>
    <lineage>
        <taxon>Bacteria</taxon>
        <taxon>Pseudomonadati</taxon>
        <taxon>Bacteroidota</taxon>
        <taxon>Flavobacteriia</taxon>
        <taxon>Flavobacteriales</taxon>
        <taxon>Flavobacteriaceae</taxon>
        <taxon>Zobellia</taxon>
    </lineage>
</organism>
<dbReference type="AlphaFoldDB" id="G0L1P6"/>
<evidence type="ECO:0000313" key="1">
    <source>
        <dbReference type="EMBL" id="CAZ97799.1"/>
    </source>
</evidence>
<accession>G0L1P6</accession>
<dbReference type="HOGENOM" id="CLU_3406235_0_0_10"/>
<dbReference type="KEGG" id="zga:ZOBELLIA_3661"/>
<reference evidence="1 2" key="2">
    <citation type="journal article" date="2012" name="Environ. Microbiol.">
        <title>Characterization of the first alginolytic operons in a marine bacterium: from their emergence in marine Flavobacteriia to their independent transfers to marine Proteobacteria and human gut Bacteroides.</title>
        <authorList>
            <person name="Thomas F."/>
            <person name="Barbeyron T."/>
            <person name="Tonon T."/>
            <person name="Genicot S."/>
            <person name="Czjzek M."/>
            <person name="Michel G."/>
        </authorList>
    </citation>
    <scope>NUCLEOTIDE SEQUENCE [LARGE SCALE GENOMIC DNA]</scope>
    <source>
        <strain evidence="2">DSM 12802 / CCUG 47099 / CIP 106680 / NCIMB 13871 / Dsij</strain>
    </source>
</reference>
<keyword evidence="2" id="KW-1185">Reference proteome</keyword>
<evidence type="ECO:0000313" key="2">
    <source>
        <dbReference type="Proteomes" id="UP000008898"/>
    </source>
</evidence>
<proteinExistence type="predicted"/>
<protein>
    <submittedName>
        <fullName evidence="1">Uncharacterized protein</fullName>
    </submittedName>
</protein>